<dbReference type="PANTHER" id="PTHR46566:SF2">
    <property type="entry name" value="ATP-DEPENDENT 6-PHOSPHOFRUCTOKINASE ISOZYME 2"/>
    <property type="match status" value="1"/>
</dbReference>
<sequence>MIITVTLNPALDKTVILPGFAVNTVNRVSATRLDPGGKGINVSKVVKALGGKTLVLGILGGAAGGFIQAAIDEMSLPNDMVLTKEVTRTNIKIIDPLLQTNTDINEAGSPVTEATLETVWHKLTHAVQPGDTVVFAGKNPPGMPDERLADWITRLHGKNVFSCVDIARKSSLF</sequence>
<dbReference type="GO" id="GO:0005829">
    <property type="term" value="C:cytosol"/>
    <property type="evidence" value="ECO:0007669"/>
    <property type="project" value="TreeGrafter"/>
</dbReference>
<dbReference type="PANTHER" id="PTHR46566">
    <property type="entry name" value="1-PHOSPHOFRUCTOKINASE-RELATED"/>
    <property type="match status" value="1"/>
</dbReference>
<dbReference type="Gene3D" id="3.40.1190.20">
    <property type="match status" value="1"/>
</dbReference>
<gene>
    <name evidence="4" type="ORF">IAA70_00425</name>
</gene>
<dbReference type="AlphaFoldDB" id="A0A9D1A6I9"/>
<accession>A0A9D1A6I9</accession>
<dbReference type="InterPro" id="IPR011611">
    <property type="entry name" value="PfkB_dom"/>
</dbReference>
<feature type="domain" description="Carbohydrate kinase PfkB" evidence="3">
    <location>
        <begin position="21"/>
        <end position="160"/>
    </location>
</feature>
<dbReference type="EMBL" id="DVGD01000010">
    <property type="protein sequence ID" value="HIR08848.1"/>
    <property type="molecule type" value="Genomic_DNA"/>
</dbReference>
<keyword evidence="1" id="KW-0808">Transferase</keyword>
<name>A0A9D1A6I9_9FIRM</name>
<keyword evidence="2" id="KW-0418">Kinase</keyword>
<dbReference type="InterPro" id="IPR029056">
    <property type="entry name" value="Ribokinase-like"/>
</dbReference>
<reference evidence="4" key="1">
    <citation type="submission" date="2020-10" db="EMBL/GenBank/DDBJ databases">
        <authorList>
            <person name="Gilroy R."/>
        </authorList>
    </citation>
    <scope>NUCLEOTIDE SEQUENCE</scope>
    <source>
        <strain evidence="4">ChiHjej9B8-7071</strain>
    </source>
</reference>
<comment type="caution">
    <text evidence="4">The sequence shown here is derived from an EMBL/GenBank/DDBJ whole genome shotgun (WGS) entry which is preliminary data.</text>
</comment>
<organism evidence="4 5">
    <name type="scientific">Candidatus Avoscillospira stercoripullorum</name>
    <dbReference type="NCBI Taxonomy" id="2840709"/>
    <lineage>
        <taxon>Bacteria</taxon>
        <taxon>Bacillati</taxon>
        <taxon>Bacillota</taxon>
        <taxon>Clostridia</taxon>
        <taxon>Eubacteriales</taxon>
        <taxon>Oscillospiraceae</taxon>
        <taxon>Oscillospiraceae incertae sedis</taxon>
        <taxon>Candidatus Avoscillospira</taxon>
    </lineage>
</organism>
<evidence type="ECO:0000259" key="3">
    <source>
        <dbReference type="Pfam" id="PF00294"/>
    </source>
</evidence>
<reference evidence="4" key="2">
    <citation type="journal article" date="2021" name="PeerJ">
        <title>Extensive microbial diversity within the chicken gut microbiome revealed by metagenomics and culture.</title>
        <authorList>
            <person name="Gilroy R."/>
            <person name="Ravi A."/>
            <person name="Getino M."/>
            <person name="Pursley I."/>
            <person name="Horton D.L."/>
            <person name="Alikhan N.F."/>
            <person name="Baker D."/>
            <person name="Gharbi K."/>
            <person name="Hall N."/>
            <person name="Watson M."/>
            <person name="Adriaenssens E.M."/>
            <person name="Foster-Nyarko E."/>
            <person name="Jarju S."/>
            <person name="Secka A."/>
            <person name="Antonio M."/>
            <person name="Oren A."/>
            <person name="Chaudhuri R.R."/>
            <person name="La Ragione R."/>
            <person name="Hildebrand F."/>
            <person name="Pallen M.J."/>
        </authorList>
    </citation>
    <scope>NUCLEOTIDE SEQUENCE</scope>
    <source>
        <strain evidence="4">ChiHjej9B8-7071</strain>
    </source>
</reference>
<dbReference type="Pfam" id="PF00294">
    <property type="entry name" value="PfkB"/>
    <property type="match status" value="1"/>
</dbReference>
<evidence type="ECO:0000313" key="4">
    <source>
        <dbReference type="EMBL" id="HIR08848.1"/>
    </source>
</evidence>
<evidence type="ECO:0000313" key="5">
    <source>
        <dbReference type="Proteomes" id="UP000824258"/>
    </source>
</evidence>
<dbReference type="SUPFAM" id="SSF53613">
    <property type="entry name" value="Ribokinase-like"/>
    <property type="match status" value="1"/>
</dbReference>
<evidence type="ECO:0000256" key="1">
    <source>
        <dbReference type="ARBA" id="ARBA00022679"/>
    </source>
</evidence>
<dbReference type="Proteomes" id="UP000824258">
    <property type="component" value="Unassembled WGS sequence"/>
</dbReference>
<dbReference type="PROSITE" id="PS00583">
    <property type="entry name" value="PFKB_KINASES_1"/>
    <property type="match status" value="1"/>
</dbReference>
<proteinExistence type="predicted"/>
<protein>
    <recommendedName>
        <fullName evidence="3">Carbohydrate kinase PfkB domain-containing protein</fullName>
    </recommendedName>
</protein>
<dbReference type="InterPro" id="IPR002173">
    <property type="entry name" value="Carboh/pur_kinase_PfkB_CS"/>
</dbReference>
<dbReference type="GO" id="GO:0008443">
    <property type="term" value="F:phosphofructokinase activity"/>
    <property type="evidence" value="ECO:0007669"/>
    <property type="project" value="TreeGrafter"/>
</dbReference>
<evidence type="ECO:0000256" key="2">
    <source>
        <dbReference type="ARBA" id="ARBA00022777"/>
    </source>
</evidence>